<sequence>MIARISPKENSAPPELFSFALNLDKLTPILDATSSWVIDLARISPFSKALFILYPSFHLFKIPSLYSHFSICQDTFY</sequence>
<evidence type="ECO:0000313" key="1">
    <source>
        <dbReference type="EMBL" id="DAF64679.1"/>
    </source>
</evidence>
<proteinExistence type="predicted"/>
<organism evidence="1">
    <name type="scientific">Podoviridae sp. ct90d35</name>
    <dbReference type="NCBI Taxonomy" id="2827724"/>
    <lineage>
        <taxon>Viruses</taxon>
        <taxon>Duplodnaviria</taxon>
        <taxon>Heunggongvirae</taxon>
        <taxon>Uroviricota</taxon>
        <taxon>Caudoviricetes</taxon>
    </lineage>
</organism>
<protein>
    <submittedName>
        <fullName evidence="1">Uncharacterized protein</fullName>
    </submittedName>
</protein>
<dbReference type="EMBL" id="BK032865">
    <property type="protein sequence ID" value="DAF64679.1"/>
    <property type="molecule type" value="Genomic_DNA"/>
</dbReference>
<name>A0A8S5TNH4_9CAUD</name>
<reference evidence="1" key="1">
    <citation type="journal article" date="2021" name="Proc. Natl. Acad. Sci. U.S.A.">
        <title>A Catalog of Tens of Thousands of Viruses from Human Metagenomes Reveals Hidden Associations with Chronic Diseases.</title>
        <authorList>
            <person name="Tisza M.J."/>
            <person name="Buck C.B."/>
        </authorList>
    </citation>
    <scope>NUCLEOTIDE SEQUENCE</scope>
    <source>
        <strain evidence="1">Ct90d35</strain>
    </source>
</reference>
<accession>A0A8S5TNH4</accession>